<keyword evidence="2" id="KW-0472">Membrane</keyword>
<keyword evidence="4" id="KW-1185">Reference proteome</keyword>
<dbReference type="RefSeq" id="WP_330928528.1">
    <property type="nucleotide sequence ID" value="NZ_CP119075.1"/>
</dbReference>
<gene>
    <name evidence="3" type="ORF">PXH66_05335</name>
</gene>
<evidence type="ECO:0000313" key="4">
    <source>
        <dbReference type="Proteomes" id="UP001218638"/>
    </source>
</evidence>
<name>A0AAF0I3P2_9BACT</name>
<feature type="region of interest" description="Disordered" evidence="1">
    <location>
        <begin position="110"/>
        <end position="131"/>
    </location>
</feature>
<feature type="transmembrane region" description="Helical" evidence="2">
    <location>
        <begin position="6"/>
        <end position="33"/>
    </location>
</feature>
<keyword evidence="2" id="KW-0812">Transmembrane</keyword>
<evidence type="ECO:0000256" key="1">
    <source>
        <dbReference type="SAM" id="MobiDB-lite"/>
    </source>
</evidence>
<dbReference type="PANTHER" id="PTHR36394:SF1">
    <property type="entry name" value="OS01G0277700 PROTEIN"/>
    <property type="match status" value="1"/>
</dbReference>
<dbReference type="KEGG" id="slom:PXH66_05335"/>
<reference evidence="3" key="1">
    <citation type="submission" date="2023-03" db="EMBL/GenBank/DDBJ databases">
        <title>Lomoglobus Profundus gen. nov., sp. nov., a novel member of the phylum Verrucomicrobia, isolated from deep-marine sediment of South China Sea.</title>
        <authorList>
            <person name="Ahmad T."/>
            <person name="Ishaq S.E."/>
            <person name="Wang F."/>
        </authorList>
    </citation>
    <scope>NUCLEOTIDE SEQUENCE</scope>
    <source>
        <strain evidence="3">LMO-M01</strain>
    </source>
</reference>
<feature type="transmembrane region" description="Helical" evidence="2">
    <location>
        <begin position="223"/>
        <end position="241"/>
    </location>
</feature>
<dbReference type="EMBL" id="CP119075">
    <property type="protein sequence ID" value="WED66269.1"/>
    <property type="molecule type" value="Genomic_DNA"/>
</dbReference>
<protein>
    <recommendedName>
        <fullName evidence="5">Urease accessory protein UreH-like transmembrane domain-containing protein</fullName>
    </recommendedName>
</protein>
<proteinExistence type="predicted"/>
<evidence type="ECO:0000256" key="2">
    <source>
        <dbReference type="SAM" id="Phobius"/>
    </source>
</evidence>
<feature type="transmembrane region" description="Helical" evidence="2">
    <location>
        <begin position="179"/>
        <end position="202"/>
    </location>
</feature>
<keyword evidence="2" id="KW-1133">Transmembrane helix</keyword>
<accession>A0AAF0I3P2</accession>
<feature type="transmembrane region" description="Helical" evidence="2">
    <location>
        <begin position="77"/>
        <end position="98"/>
    </location>
</feature>
<evidence type="ECO:0008006" key="5">
    <source>
        <dbReference type="Google" id="ProtNLM"/>
    </source>
</evidence>
<sequence>MNDTALATIAATGFAVAFLHAAIPTHWLPFVLVGRARGWTTLRTLTMVAGAGLGHVALTSLLGLAIAWFGFRLDESLGHAFPLVTSGLLFAIAIYYGYRQWTGRGVCHHHPPGSEHAPSKACDSHEHDHGHTHWEEELKGTPLVKPDRGDWAAVSGLFVMLTLSPCEGFLPIYLSGVQFGWRGFVVLSLILALGAVGGMTLLTWLTLKGSERLRIERFEHYEAGLLAVLFVVLGVIAFVLQHEH</sequence>
<dbReference type="Proteomes" id="UP001218638">
    <property type="component" value="Chromosome"/>
</dbReference>
<dbReference type="PANTHER" id="PTHR36394">
    <property type="entry name" value="OS01G0277700 PROTEIN"/>
    <property type="match status" value="1"/>
</dbReference>
<dbReference type="AlphaFoldDB" id="A0AAF0I3P2"/>
<feature type="transmembrane region" description="Helical" evidence="2">
    <location>
        <begin position="151"/>
        <end position="173"/>
    </location>
</feature>
<organism evidence="3 4">
    <name type="scientific">Synoicihabitans lomoniglobus</name>
    <dbReference type="NCBI Taxonomy" id="2909285"/>
    <lineage>
        <taxon>Bacteria</taxon>
        <taxon>Pseudomonadati</taxon>
        <taxon>Verrucomicrobiota</taxon>
        <taxon>Opitutia</taxon>
        <taxon>Opitutales</taxon>
        <taxon>Opitutaceae</taxon>
        <taxon>Synoicihabitans</taxon>
    </lineage>
</organism>
<evidence type="ECO:0000313" key="3">
    <source>
        <dbReference type="EMBL" id="WED66269.1"/>
    </source>
</evidence>
<feature type="transmembrane region" description="Helical" evidence="2">
    <location>
        <begin position="45"/>
        <end position="71"/>
    </location>
</feature>
<feature type="compositionally biased region" description="Basic and acidic residues" evidence="1">
    <location>
        <begin position="122"/>
        <end position="131"/>
    </location>
</feature>